<dbReference type="OrthoDB" id="2866996at2759"/>
<evidence type="ECO:0000256" key="12">
    <source>
        <dbReference type="ARBA" id="ARBA00023277"/>
    </source>
</evidence>
<keyword evidence="9 16" id="KW-0732">Signal</keyword>
<dbReference type="SUPFAM" id="SSF51445">
    <property type="entry name" value="(Trans)glycosidases"/>
    <property type="match status" value="1"/>
</dbReference>
<dbReference type="InterPro" id="IPR036156">
    <property type="entry name" value="Beta-gal/glucu_dom_sf"/>
</dbReference>
<dbReference type="EC" id="3.2.1.25" evidence="6"/>
<dbReference type="InterPro" id="IPR050887">
    <property type="entry name" value="Beta-mannosidase_GH2"/>
</dbReference>
<dbReference type="GO" id="GO:0004567">
    <property type="term" value="F:beta-mannosidase activity"/>
    <property type="evidence" value="ECO:0007669"/>
    <property type="project" value="UniProtKB-EC"/>
</dbReference>
<dbReference type="FunFam" id="3.20.20.80:FF:000084">
    <property type="entry name" value="Beta-mannosidase A"/>
    <property type="match status" value="1"/>
</dbReference>
<evidence type="ECO:0000259" key="18">
    <source>
        <dbReference type="Pfam" id="PF17753"/>
    </source>
</evidence>
<dbReference type="Gene3D" id="3.20.20.80">
    <property type="entry name" value="Glycosidases"/>
    <property type="match status" value="1"/>
</dbReference>
<dbReference type="InterPro" id="IPR006102">
    <property type="entry name" value="Ig-like_GH2"/>
</dbReference>
<evidence type="ECO:0000256" key="9">
    <source>
        <dbReference type="ARBA" id="ARBA00022729"/>
    </source>
</evidence>
<keyword evidence="10 21" id="KW-0378">Hydrolase</keyword>
<dbReference type="Pfam" id="PF22666">
    <property type="entry name" value="Glyco_hydro_2_N2"/>
    <property type="match status" value="1"/>
</dbReference>
<feature type="domain" description="Mannosidase Ig/CBM-like" evidence="19">
    <location>
        <begin position="752"/>
        <end position="841"/>
    </location>
</feature>
<keyword evidence="8" id="KW-0964">Secreted</keyword>
<dbReference type="Pfam" id="PF17786">
    <property type="entry name" value="Mannosidase_ig"/>
    <property type="match status" value="1"/>
</dbReference>
<dbReference type="GeneID" id="63843288"/>
<name>A0A9P4Y6G7_CRYP1</name>
<dbReference type="Gene3D" id="2.60.120.260">
    <property type="entry name" value="Galactose-binding domain-like"/>
    <property type="match status" value="1"/>
</dbReference>
<feature type="domain" description="Beta-mannosidase Ig-fold" evidence="18">
    <location>
        <begin position="862"/>
        <end position="946"/>
    </location>
</feature>
<evidence type="ECO:0000256" key="14">
    <source>
        <dbReference type="ARBA" id="ARBA00023326"/>
    </source>
</evidence>
<dbReference type="InterPro" id="IPR054593">
    <property type="entry name" value="Beta-mannosidase-like_N2"/>
</dbReference>
<feature type="domain" description="Glycoside hydrolase family 2 immunoglobulin-like beta-sandwich" evidence="17">
    <location>
        <begin position="250"/>
        <end position="347"/>
    </location>
</feature>
<accession>A0A9P4Y6G7</accession>
<keyword evidence="14" id="KW-0624">Polysaccharide degradation</keyword>
<evidence type="ECO:0000256" key="6">
    <source>
        <dbReference type="ARBA" id="ARBA00012754"/>
    </source>
</evidence>
<dbReference type="AlphaFoldDB" id="A0A9P4Y6G7"/>
<dbReference type="GO" id="GO:0006516">
    <property type="term" value="P:glycoprotein catabolic process"/>
    <property type="evidence" value="ECO:0007669"/>
    <property type="project" value="TreeGrafter"/>
</dbReference>
<evidence type="ECO:0000256" key="8">
    <source>
        <dbReference type="ARBA" id="ARBA00022525"/>
    </source>
</evidence>
<evidence type="ECO:0000256" key="5">
    <source>
        <dbReference type="ARBA" id="ARBA00011738"/>
    </source>
</evidence>
<feature type="chain" id="PRO_5040121787" description="Beta-mannosidase A" evidence="16">
    <location>
        <begin position="26"/>
        <end position="950"/>
    </location>
</feature>
<feature type="domain" description="Beta-mannosidase-like galactose-binding" evidence="20">
    <location>
        <begin position="36"/>
        <end position="214"/>
    </location>
</feature>
<dbReference type="GO" id="GO:0000272">
    <property type="term" value="P:polysaccharide catabolic process"/>
    <property type="evidence" value="ECO:0007669"/>
    <property type="project" value="UniProtKB-KW"/>
</dbReference>
<evidence type="ECO:0000256" key="2">
    <source>
        <dbReference type="ARBA" id="ARBA00004613"/>
    </source>
</evidence>
<feature type="signal peptide" evidence="16">
    <location>
        <begin position="1"/>
        <end position="25"/>
    </location>
</feature>
<dbReference type="InterPro" id="IPR041447">
    <property type="entry name" value="Mannosidase_ig"/>
</dbReference>
<dbReference type="InterPro" id="IPR041625">
    <property type="entry name" value="Beta-mannosidase_Ig"/>
</dbReference>
<dbReference type="Pfam" id="PF17753">
    <property type="entry name" value="Ig_mannosidase"/>
    <property type="match status" value="1"/>
</dbReference>
<protein>
    <recommendedName>
        <fullName evidence="7">Beta-mannosidase A</fullName>
        <ecNumber evidence="6">3.2.1.25</ecNumber>
    </recommendedName>
    <alternativeName>
        <fullName evidence="15">Mannanase A</fullName>
    </alternativeName>
</protein>
<organism evidence="21 22">
    <name type="scientific">Cryphonectria parasitica (strain ATCC 38755 / EP155)</name>
    <dbReference type="NCBI Taxonomy" id="660469"/>
    <lineage>
        <taxon>Eukaryota</taxon>
        <taxon>Fungi</taxon>
        <taxon>Dikarya</taxon>
        <taxon>Ascomycota</taxon>
        <taxon>Pezizomycotina</taxon>
        <taxon>Sordariomycetes</taxon>
        <taxon>Sordariomycetidae</taxon>
        <taxon>Diaporthales</taxon>
        <taxon>Cryphonectriaceae</taxon>
        <taxon>Cryphonectria-Endothia species complex</taxon>
        <taxon>Cryphonectria</taxon>
    </lineage>
</organism>
<dbReference type="Proteomes" id="UP000803844">
    <property type="component" value="Unassembled WGS sequence"/>
</dbReference>
<evidence type="ECO:0000256" key="11">
    <source>
        <dbReference type="ARBA" id="ARBA00023180"/>
    </source>
</evidence>
<dbReference type="SUPFAM" id="SSF49785">
    <property type="entry name" value="Galactose-binding domain-like"/>
    <property type="match status" value="1"/>
</dbReference>
<evidence type="ECO:0000256" key="13">
    <source>
        <dbReference type="ARBA" id="ARBA00023295"/>
    </source>
</evidence>
<evidence type="ECO:0000256" key="16">
    <source>
        <dbReference type="SAM" id="SignalP"/>
    </source>
</evidence>
<evidence type="ECO:0000259" key="20">
    <source>
        <dbReference type="Pfam" id="PF22666"/>
    </source>
</evidence>
<gene>
    <name evidence="21" type="ORF">M406DRAFT_89768</name>
</gene>
<dbReference type="Pfam" id="PF00703">
    <property type="entry name" value="Glyco_hydro_2"/>
    <property type="match status" value="1"/>
</dbReference>
<evidence type="ECO:0000256" key="3">
    <source>
        <dbReference type="ARBA" id="ARBA00004740"/>
    </source>
</evidence>
<keyword evidence="22" id="KW-1185">Reference proteome</keyword>
<comment type="caution">
    <text evidence="21">The sequence shown here is derived from an EMBL/GenBank/DDBJ whole genome shotgun (WGS) entry which is preliminary data.</text>
</comment>
<evidence type="ECO:0000256" key="10">
    <source>
        <dbReference type="ARBA" id="ARBA00022801"/>
    </source>
</evidence>
<evidence type="ECO:0000256" key="7">
    <source>
        <dbReference type="ARBA" id="ARBA00021795"/>
    </source>
</evidence>
<evidence type="ECO:0000256" key="15">
    <source>
        <dbReference type="ARBA" id="ARBA00031061"/>
    </source>
</evidence>
<dbReference type="PANTHER" id="PTHR43730:SF5">
    <property type="entry name" value="BETA-MANNOSIDASE A"/>
    <property type="match status" value="1"/>
</dbReference>
<dbReference type="EMBL" id="MU032346">
    <property type="protein sequence ID" value="KAF3767247.1"/>
    <property type="molecule type" value="Genomic_DNA"/>
</dbReference>
<evidence type="ECO:0000259" key="19">
    <source>
        <dbReference type="Pfam" id="PF17786"/>
    </source>
</evidence>
<dbReference type="Gene3D" id="2.60.40.10">
    <property type="entry name" value="Immunoglobulins"/>
    <property type="match status" value="3"/>
</dbReference>
<comment type="similarity">
    <text evidence="4">Belongs to the glycosyl hydrolase 2 family. Beta-mannosidase A subfamily.</text>
</comment>
<comment type="catalytic activity">
    <reaction evidence="1">
        <text>Hydrolysis of terminal, non-reducing beta-D-mannose residues in beta-D-mannosides.</text>
        <dbReference type="EC" id="3.2.1.25"/>
    </reaction>
</comment>
<keyword evidence="12" id="KW-0119">Carbohydrate metabolism</keyword>
<evidence type="ECO:0000313" key="21">
    <source>
        <dbReference type="EMBL" id="KAF3767247.1"/>
    </source>
</evidence>
<sequence>MIIKPNLQVSLLGLAQFSCIYEVAASNIVDLSYQEWKVSNNPYNISLPGKVPSHVHLDLYAGQVIGDPYYGLNDFNLRWVAWADWNYTTNLTGLVRDGSADLTTYLLFNGLDTIANVWFCGQFIASTDNQFRQYFFDVSTALASCTTDSSPELLVQFFSAPGTAYDLAAQPGAETWPWLVEGRFEFLHRPFIRKEQSDFGWDWGPAFAPSGIWQKAWVLQLQPDELAVRNSIYDIYRVGQLPNLPPAQTADWILNASVDVLNTVPDGATMRYAVINPGTNQTVSSGDLVDIQNAGDVITGTAVLGGQDYKLWWPSGLGEQNLYNITVDIVSASGAVLASVNKRTGFRTIVLNEGVITDEQLAQGIAPGNNWHFEINGHEFYAKGSNFIPPDAFWPRVTQERIEHLFSSVIAGNQNMLRVWASGAYSPDFMYDLADEMGILLWSEFEYGDALYPVNTDFLENSRQEANYQVRRINHHPSLALWAGGNELENLELALVLLEAPDEYDRYLHEYETLFINTLLPAVYGNSHSITYIPSSTTNGYLTLNFSNPIPIVQRYNNVTVGSIYGDTDHYNYNASQAFDVTTYPQGRFANEFGFHSMPSIDTWRPVLPEDQLFFNSSTILLRNHHYPAGGLFTDNYANSTKGMGEMTIAAQMYYPTPNKADPIANFSSWIHTTQVFQADFYKAQIEFYRAGSGRPERQLGSLYWQLEDIWQAPTWAGIEYDGRWKVLHYVAKDIFQEVVVAPVWNVSSGLLNVYAVSDLWTEVTGTISMAWLDWSGNDLALSTGSGTSESRTADFTIGPLNSTLLATIDINTVFANSSVKTTDAVFVANLTTTGTPINTNATKTFTHENYWTPAPLASASLEDPGLSVHYDDVQKQFTITAQAGNSIWTWLALNPDDSPKTIVAFDANGFFLRKGESKSVGYTVIGKRESSGWQSRVTVESVWNNTLPS</sequence>
<evidence type="ECO:0000256" key="4">
    <source>
        <dbReference type="ARBA" id="ARBA00007483"/>
    </source>
</evidence>
<keyword evidence="13" id="KW-0326">Glycosidase</keyword>
<evidence type="ECO:0000256" key="1">
    <source>
        <dbReference type="ARBA" id="ARBA00000829"/>
    </source>
</evidence>
<evidence type="ECO:0000259" key="17">
    <source>
        <dbReference type="Pfam" id="PF00703"/>
    </source>
</evidence>
<dbReference type="InterPro" id="IPR017853">
    <property type="entry name" value="GH"/>
</dbReference>
<comment type="subcellular location">
    <subcellularLocation>
        <location evidence="2">Secreted</location>
    </subcellularLocation>
</comment>
<dbReference type="PANTHER" id="PTHR43730">
    <property type="entry name" value="BETA-MANNOSIDASE"/>
    <property type="match status" value="1"/>
</dbReference>
<dbReference type="InterPro" id="IPR008979">
    <property type="entry name" value="Galactose-bd-like_sf"/>
</dbReference>
<dbReference type="RefSeq" id="XP_040778208.1">
    <property type="nucleotide sequence ID" value="XM_040926159.1"/>
</dbReference>
<reference evidence="21" key="1">
    <citation type="journal article" date="2020" name="Phytopathology">
        <title>Genome sequence of the chestnut blight fungus Cryphonectria parasitica EP155: A fundamental resource for an archetypical invasive plant pathogen.</title>
        <authorList>
            <person name="Crouch J.A."/>
            <person name="Dawe A."/>
            <person name="Aerts A."/>
            <person name="Barry K."/>
            <person name="Churchill A.C.L."/>
            <person name="Grimwood J."/>
            <person name="Hillman B."/>
            <person name="Milgroom M.G."/>
            <person name="Pangilinan J."/>
            <person name="Smith M."/>
            <person name="Salamov A."/>
            <person name="Schmutz J."/>
            <person name="Yadav J."/>
            <person name="Grigoriev I.V."/>
            <person name="Nuss D."/>
        </authorList>
    </citation>
    <scope>NUCLEOTIDE SEQUENCE</scope>
    <source>
        <strain evidence="21">EP155</strain>
    </source>
</reference>
<evidence type="ECO:0000313" key="22">
    <source>
        <dbReference type="Proteomes" id="UP000803844"/>
    </source>
</evidence>
<dbReference type="GO" id="GO:0005576">
    <property type="term" value="C:extracellular region"/>
    <property type="evidence" value="ECO:0007669"/>
    <property type="project" value="UniProtKB-SubCell"/>
</dbReference>
<proteinExistence type="inferred from homology"/>
<keyword evidence="11" id="KW-0325">Glycoprotein</keyword>
<comment type="pathway">
    <text evidence="3">Glycan metabolism; N-glycan degradation.</text>
</comment>
<comment type="subunit">
    <text evidence="5">Homodimer.</text>
</comment>
<dbReference type="SUPFAM" id="SSF49303">
    <property type="entry name" value="beta-Galactosidase/glucuronidase domain"/>
    <property type="match status" value="1"/>
</dbReference>
<dbReference type="InterPro" id="IPR013783">
    <property type="entry name" value="Ig-like_fold"/>
</dbReference>